<sequence>MQACGPSGWISDVCRARGIKTIVCSTNDEAWSWKNIKRKTDRDDAHKLAQMAMKHTPEVWGDPLFGL</sequence>
<reference evidence="1 2" key="1">
    <citation type="submission" date="2019-02" db="EMBL/GenBank/DDBJ databases">
        <title>Deep-cultivation of Planctomycetes and their phenomic and genomic characterization uncovers novel biology.</title>
        <authorList>
            <person name="Wiegand S."/>
            <person name="Jogler M."/>
            <person name="Boedeker C."/>
            <person name="Pinto D."/>
            <person name="Vollmers J."/>
            <person name="Rivas-Marin E."/>
            <person name="Kohn T."/>
            <person name="Peeters S.H."/>
            <person name="Heuer A."/>
            <person name="Rast P."/>
            <person name="Oberbeckmann S."/>
            <person name="Bunk B."/>
            <person name="Jeske O."/>
            <person name="Meyerdierks A."/>
            <person name="Storesund J.E."/>
            <person name="Kallscheuer N."/>
            <person name="Luecker S."/>
            <person name="Lage O.M."/>
            <person name="Pohl T."/>
            <person name="Merkel B.J."/>
            <person name="Hornburger P."/>
            <person name="Mueller R.-W."/>
            <person name="Bruemmer F."/>
            <person name="Labrenz M."/>
            <person name="Spormann A.M."/>
            <person name="Op den Camp H."/>
            <person name="Overmann J."/>
            <person name="Amann R."/>
            <person name="Jetten M.S.M."/>
            <person name="Mascher T."/>
            <person name="Medema M.H."/>
            <person name="Devos D.P."/>
            <person name="Kaster A.-K."/>
            <person name="Ovreas L."/>
            <person name="Rohde M."/>
            <person name="Galperin M.Y."/>
            <person name="Jogler C."/>
        </authorList>
    </citation>
    <scope>NUCLEOTIDE SEQUENCE [LARGE SCALE GENOMIC DNA]</scope>
    <source>
        <strain evidence="1 2">K23_9</strain>
    </source>
</reference>
<evidence type="ECO:0008006" key="3">
    <source>
        <dbReference type="Google" id="ProtNLM"/>
    </source>
</evidence>
<dbReference type="EMBL" id="CP036526">
    <property type="protein sequence ID" value="QDT11577.1"/>
    <property type="molecule type" value="Genomic_DNA"/>
</dbReference>
<dbReference type="AlphaFoldDB" id="A0A517NWR9"/>
<proteinExistence type="predicted"/>
<keyword evidence="2" id="KW-1185">Reference proteome</keyword>
<gene>
    <name evidence="1" type="ORF">K239x_35770</name>
</gene>
<evidence type="ECO:0000313" key="1">
    <source>
        <dbReference type="EMBL" id="QDT11577.1"/>
    </source>
</evidence>
<organism evidence="1 2">
    <name type="scientific">Stieleria marina</name>
    <dbReference type="NCBI Taxonomy" id="1930275"/>
    <lineage>
        <taxon>Bacteria</taxon>
        <taxon>Pseudomonadati</taxon>
        <taxon>Planctomycetota</taxon>
        <taxon>Planctomycetia</taxon>
        <taxon>Pirellulales</taxon>
        <taxon>Pirellulaceae</taxon>
        <taxon>Stieleria</taxon>
    </lineage>
</organism>
<name>A0A517NWR9_9BACT</name>
<dbReference type="Proteomes" id="UP000319817">
    <property type="component" value="Chromosome"/>
</dbReference>
<evidence type="ECO:0000313" key="2">
    <source>
        <dbReference type="Proteomes" id="UP000319817"/>
    </source>
</evidence>
<accession>A0A517NWR9</accession>
<protein>
    <recommendedName>
        <fullName evidence="3">Transposase</fullName>
    </recommendedName>
</protein>